<name>A0ABW9ZII5_9HYPH</name>
<dbReference type="EMBL" id="JAABLP010000003">
    <property type="protein sequence ID" value="NBN64670.1"/>
    <property type="molecule type" value="Genomic_DNA"/>
</dbReference>
<dbReference type="Pfam" id="PF12974">
    <property type="entry name" value="Phosphonate-bd"/>
    <property type="match status" value="1"/>
</dbReference>
<proteinExistence type="predicted"/>
<evidence type="ECO:0000313" key="3">
    <source>
        <dbReference type="Proteomes" id="UP000541347"/>
    </source>
</evidence>
<accession>A0ABW9ZII5</accession>
<dbReference type="PANTHER" id="PTHR35841">
    <property type="entry name" value="PHOSPHONATES-BINDING PERIPLASMIC PROTEIN"/>
    <property type="match status" value="1"/>
</dbReference>
<comment type="caution">
    <text evidence="2">The sequence shown here is derived from an EMBL/GenBank/DDBJ whole genome shotgun (WGS) entry which is preliminary data.</text>
</comment>
<dbReference type="SUPFAM" id="SSF53850">
    <property type="entry name" value="Periplasmic binding protein-like II"/>
    <property type="match status" value="1"/>
</dbReference>
<dbReference type="Gene3D" id="3.40.190.10">
    <property type="entry name" value="Periplasmic binding protein-like II"/>
    <property type="match status" value="2"/>
</dbReference>
<reference evidence="2 3" key="1">
    <citation type="submission" date="2020-01" db="EMBL/GenBank/DDBJ databases">
        <authorList>
            <person name="Peng S.Y."/>
            <person name="Li J."/>
            <person name="Wang M."/>
            <person name="Wang L."/>
            <person name="Wang C.Q."/>
            <person name="Wang J.R."/>
        </authorList>
    </citation>
    <scope>NUCLEOTIDE SEQUENCE [LARGE SCALE GENOMIC DNA]</scope>
    <source>
        <strain evidence="2 3">XCT-34</strain>
    </source>
</reference>
<dbReference type="RefSeq" id="WP_161676626.1">
    <property type="nucleotide sequence ID" value="NZ_JAABLP010000003.1"/>
</dbReference>
<organism evidence="2 3">
    <name type="scientific">Pannonibacter tanglangensis</name>
    <dbReference type="NCBI Taxonomy" id="2750084"/>
    <lineage>
        <taxon>Bacteria</taxon>
        <taxon>Pseudomonadati</taxon>
        <taxon>Pseudomonadota</taxon>
        <taxon>Alphaproteobacteria</taxon>
        <taxon>Hyphomicrobiales</taxon>
        <taxon>Stappiaceae</taxon>
        <taxon>Pannonibacter</taxon>
    </lineage>
</organism>
<dbReference type="PANTHER" id="PTHR35841:SF1">
    <property type="entry name" value="PHOSPHONATES-BINDING PERIPLASMIC PROTEIN"/>
    <property type="match status" value="1"/>
</dbReference>
<protein>
    <submittedName>
        <fullName evidence="2">PhnD/SsuA/transferrin family substrate-binding protein</fullName>
    </submittedName>
</protein>
<keyword evidence="3" id="KW-1185">Reference proteome</keyword>
<evidence type="ECO:0000256" key="1">
    <source>
        <dbReference type="SAM" id="MobiDB-lite"/>
    </source>
</evidence>
<dbReference type="Proteomes" id="UP000541347">
    <property type="component" value="Unassembled WGS sequence"/>
</dbReference>
<feature type="compositionally biased region" description="Low complexity" evidence="1">
    <location>
        <begin position="350"/>
        <end position="368"/>
    </location>
</feature>
<gene>
    <name evidence="2" type="ORF">GWI71_13325</name>
</gene>
<sequence length="379" mass="39024">MTASLRPVIVAVLGLLALPVLGLAEGLTPLVPDAGGLDPSAVGDTGRLPAAGAGAPLSAGQRLRLGVVTGAEEGVRERVEPFREELQYRLAQPVDLFLMDTLGAATDALVRGDIDLMRLSASAYGAAETACACLDPLVVPRDGEGAEGFHAVLVTRAAEAATLAALSGGRLAIGDPAATAAFRMPLAGLAQEGIDPARFFSALVRVEGPREGLRALFDGRVEGALVWSTLIGDPEFGYSAGTLNEAFLSTRLDMDRIAVVWRSPRLPYAVMAARTDLSPALRARLRSVLSTLADDAPGAYFAIEPDFGGGYAVTDAAAVAGTLLPYRPEAQALLTRLARAAAPPPPAMPAAPQVPGQVPGQLPGQLPAEIPQATPLAQP</sequence>
<feature type="region of interest" description="Disordered" evidence="1">
    <location>
        <begin position="342"/>
        <end position="379"/>
    </location>
</feature>
<evidence type="ECO:0000313" key="2">
    <source>
        <dbReference type="EMBL" id="NBN64670.1"/>
    </source>
</evidence>